<feature type="transmembrane region" description="Helical" evidence="1">
    <location>
        <begin position="27"/>
        <end position="46"/>
    </location>
</feature>
<evidence type="ECO:0000313" key="3">
    <source>
        <dbReference type="Proteomes" id="UP000728032"/>
    </source>
</evidence>
<dbReference type="Proteomes" id="UP000728032">
    <property type="component" value="Unassembled WGS sequence"/>
</dbReference>
<name>A0A7R9QFK5_9ACAR</name>
<proteinExistence type="predicted"/>
<keyword evidence="1" id="KW-0472">Membrane</keyword>
<organism evidence="2">
    <name type="scientific">Oppiella nova</name>
    <dbReference type="NCBI Taxonomy" id="334625"/>
    <lineage>
        <taxon>Eukaryota</taxon>
        <taxon>Metazoa</taxon>
        <taxon>Ecdysozoa</taxon>
        <taxon>Arthropoda</taxon>
        <taxon>Chelicerata</taxon>
        <taxon>Arachnida</taxon>
        <taxon>Acari</taxon>
        <taxon>Acariformes</taxon>
        <taxon>Sarcoptiformes</taxon>
        <taxon>Oribatida</taxon>
        <taxon>Brachypylina</taxon>
        <taxon>Oppioidea</taxon>
        <taxon>Oppiidae</taxon>
        <taxon>Oppiella</taxon>
    </lineage>
</organism>
<accession>A0A7R9QFK5</accession>
<evidence type="ECO:0000256" key="1">
    <source>
        <dbReference type="SAM" id="Phobius"/>
    </source>
</evidence>
<sequence>MGDVEEEEVATHLPVPRKATKRSAMRLTFTLLIYATLALFALTFSLTNYSPHIQKLYRRPPPI</sequence>
<keyword evidence="3" id="KW-1185">Reference proteome</keyword>
<gene>
    <name evidence="2" type="ORF">ONB1V03_LOCUS4310</name>
</gene>
<protein>
    <submittedName>
        <fullName evidence="2">Uncharacterized protein</fullName>
    </submittedName>
</protein>
<keyword evidence="1" id="KW-0812">Transmembrane</keyword>
<dbReference type="AlphaFoldDB" id="A0A7R9QFK5"/>
<dbReference type="EMBL" id="OC916287">
    <property type="protein sequence ID" value="CAD7643767.1"/>
    <property type="molecule type" value="Genomic_DNA"/>
</dbReference>
<reference evidence="2" key="1">
    <citation type="submission" date="2020-11" db="EMBL/GenBank/DDBJ databases">
        <authorList>
            <person name="Tran Van P."/>
        </authorList>
    </citation>
    <scope>NUCLEOTIDE SEQUENCE</scope>
</reference>
<keyword evidence="1" id="KW-1133">Transmembrane helix</keyword>
<dbReference type="EMBL" id="CAJPVJ010001462">
    <property type="protein sequence ID" value="CAG2164761.1"/>
    <property type="molecule type" value="Genomic_DNA"/>
</dbReference>
<evidence type="ECO:0000313" key="2">
    <source>
        <dbReference type="EMBL" id="CAD7643767.1"/>
    </source>
</evidence>